<dbReference type="Proteomes" id="UP000602050">
    <property type="component" value="Unassembled WGS sequence"/>
</dbReference>
<evidence type="ECO:0008006" key="3">
    <source>
        <dbReference type="Google" id="ProtNLM"/>
    </source>
</evidence>
<organism evidence="1 2">
    <name type="scientific">Compostibacillus humi</name>
    <dbReference type="NCBI Taxonomy" id="1245525"/>
    <lineage>
        <taxon>Bacteria</taxon>
        <taxon>Bacillati</taxon>
        <taxon>Bacillota</taxon>
        <taxon>Bacilli</taxon>
        <taxon>Bacillales</taxon>
        <taxon>Bacillaceae</taxon>
        <taxon>Compostibacillus</taxon>
    </lineage>
</organism>
<reference evidence="1" key="2">
    <citation type="submission" date="2020-09" db="EMBL/GenBank/DDBJ databases">
        <authorList>
            <person name="Sun Q."/>
            <person name="Zhou Y."/>
        </authorList>
    </citation>
    <scope>NUCLEOTIDE SEQUENCE</scope>
    <source>
        <strain evidence="1">CGMCC 1.12360</strain>
    </source>
</reference>
<dbReference type="RefSeq" id="WP_188391137.1">
    <property type="nucleotide sequence ID" value="NZ_BMEV01000011.1"/>
</dbReference>
<keyword evidence="2" id="KW-1185">Reference proteome</keyword>
<sequence length="152" mass="17753">MTFFQKFFLFFSLAIVCAGCGTDETMESQSSLDINPLSAKPSLFDQSPSNMAKESLMEYEEITGIKAVNSDKEMIIAVQIKHMKRFFMAKHRKAWQKEMEKQFPGWKVELSTDRKIYLELDKLEEKINKDTLSKDELKKEMKHIIKLSKEQT</sequence>
<dbReference type="AlphaFoldDB" id="A0A8J3EJ82"/>
<comment type="caution">
    <text evidence="1">The sequence shown here is derived from an EMBL/GenBank/DDBJ whole genome shotgun (WGS) entry which is preliminary data.</text>
</comment>
<evidence type="ECO:0000313" key="2">
    <source>
        <dbReference type="Proteomes" id="UP000602050"/>
    </source>
</evidence>
<evidence type="ECO:0000313" key="1">
    <source>
        <dbReference type="EMBL" id="GGH72011.1"/>
    </source>
</evidence>
<gene>
    <name evidence="1" type="ORF">GCM10010978_08520</name>
</gene>
<dbReference type="EMBL" id="BMEV01000011">
    <property type="protein sequence ID" value="GGH72011.1"/>
    <property type="molecule type" value="Genomic_DNA"/>
</dbReference>
<reference evidence="1" key="1">
    <citation type="journal article" date="2014" name="Int. J. Syst. Evol. Microbiol.">
        <title>Complete genome sequence of Corynebacterium casei LMG S-19264T (=DSM 44701T), isolated from a smear-ripened cheese.</title>
        <authorList>
            <consortium name="US DOE Joint Genome Institute (JGI-PGF)"/>
            <person name="Walter F."/>
            <person name="Albersmeier A."/>
            <person name="Kalinowski J."/>
            <person name="Ruckert C."/>
        </authorList>
    </citation>
    <scope>NUCLEOTIDE SEQUENCE</scope>
    <source>
        <strain evidence="1">CGMCC 1.12360</strain>
    </source>
</reference>
<proteinExistence type="predicted"/>
<accession>A0A8J3EJ82</accession>
<protein>
    <recommendedName>
        <fullName evidence="3">Sporulation lipoprotein YhcN/YlaJ (Spore_YhcN_YlaJ)</fullName>
    </recommendedName>
</protein>
<name>A0A8J3EJ82_9BACI</name>